<protein>
    <submittedName>
        <fullName evidence="1">Rhamnogalacturonate lyase B isoform X2</fullName>
    </submittedName>
</protein>
<organism evidence="1 2">
    <name type="scientific">Panicum miliaceum</name>
    <name type="common">Proso millet</name>
    <name type="synonym">Broomcorn millet</name>
    <dbReference type="NCBI Taxonomy" id="4540"/>
    <lineage>
        <taxon>Eukaryota</taxon>
        <taxon>Viridiplantae</taxon>
        <taxon>Streptophyta</taxon>
        <taxon>Embryophyta</taxon>
        <taxon>Tracheophyta</taxon>
        <taxon>Spermatophyta</taxon>
        <taxon>Magnoliopsida</taxon>
        <taxon>Liliopsida</taxon>
        <taxon>Poales</taxon>
        <taxon>Poaceae</taxon>
        <taxon>PACMAD clade</taxon>
        <taxon>Panicoideae</taxon>
        <taxon>Panicodae</taxon>
        <taxon>Paniceae</taxon>
        <taxon>Panicinae</taxon>
        <taxon>Panicum</taxon>
        <taxon>Panicum sect. Panicum</taxon>
    </lineage>
</organism>
<accession>A0A3L6PPR9</accession>
<evidence type="ECO:0000313" key="2">
    <source>
        <dbReference type="Proteomes" id="UP000275267"/>
    </source>
</evidence>
<keyword evidence="2" id="KW-1185">Reference proteome</keyword>
<dbReference type="PANTHER" id="PTHR32018:SF1">
    <property type="entry name" value="RHAMNOGALACTURONAN ENDOLYASE"/>
    <property type="match status" value="1"/>
</dbReference>
<reference evidence="2" key="1">
    <citation type="journal article" date="2019" name="Nat. Commun.">
        <title>The genome of broomcorn millet.</title>
        <authorList>
            <person name="Zou C."/>
            <person name="Miki D."/>
            <person name="Li D."/>
            <person name="Tang Q."/>
            <person name="Xiao L."/>
            <person name="Rajput S."/>
            <person name="Deng P."/>
            <person name="Jia W."/>
            <person name="Huang R."/>
            <person name="Zhang M."/>
            <person name="Sun Y."/>
            <person name="Hu J."/>
            <person name="Fu X."/>
            <person name="Schnable P.S."/>
            <person name="Li F."/>
            <person name="Zhang H."/>
            <person name="Feng B."/>
            <person name="Zhu X."/>
            <person name="Liu R."/>
            <person name="Schnable J.C."/>
            <person name="Zhu J.-K."/>
            <person name="Zhang H."/>
        </authorList>
    </citation>
    <scope>NUCLEOTIDE SEQUENCE [LARGE SCALE GENOMIC DNA]</scope>
</reference>
<dbReference type="AlphaFoldDB" id="A0A3L6PPR9"/>
<name>A0A3L6PPR9_PANMI</name>
<dbReference type="Proteomes" id="UP000275267">
    <property type="component" value="Unassembled WGS sequence"/>
</dbReference>
<evidence type="ECO:0000313" key="1">
    <source>
        <dbReference type="EMBL" id="RLM60662.1"/>
    </source>
</evidence>
<dbReference type="STRING" id="4540.A0A3L6PPR9"/>
<dbReference type="EMBL" id="PQIB02000016">
    <property type="protein sequence ID" value="RLM60662.1"/>
    <property type="molecule type" value="Genomic_DNA"/>
</dbReference>
<proteinExistence type="predicted"/>
<keyword evidence="1" id="KW-0456">Lyase</keyword>
<dbReference type="Pfam" id="PF06045">
    <property type="entry name" value="Rhamnogal_lyase"/>
    <property type="match status" value="1"/>
</dbReference>
<sequence>MELGGELGGRRAVVKTLSSRVKRFSKTLFALSRCRIPKAKGFEDQLSQSPVHAGARDGEGYGGGAAVRRGKNPRFWYWDLLWNPPGQKTGIFDMIKGTEFRIIYHDENQAEVSFTRNWDPSLEGKAVPLNIDKRFIILRGSSGFYTYGIYENKEGWPDFGLGETRVAFKLRKDKLA</sequence>
<dbReference type="OrthoDB" id="2130367at2759"/>
<comment type="caution">
    <text evidence="1">The sequence shown here is derived from an EMBL/GenBank/DDBJ whole genome shotgun (WGS) entry which is preliminary data.</text>
</comment>
<dbReference type="PANTHER" id="PTHR32018">
    <property type="entry name" value="RHAMNOGALACTURONATE LYASE FAMILY PROTEIN"/>
    <property type="match status" value="1"/>
</dbReference>
<dbReference type="InterPro" id="IPR051850">
    <property type="entry name" value="Polysacch_Lyase_4"/>
</dbReference>
<dbReference type="GO" id="GO:0016829">
    <property type="term" value="F:lyase activity"/>
    <property type="evidence" value="ECO:0007669"/>
    <property type="project" value="UniProtKB-KW"/>
</dbReference>
<dbReference type="InterPro" id="IPR010325">
    <property type="entry name" value="Rhamnogal_lyase"/>
</dbReference>
<gene>
    <name evidence="1" type="ORF">C2845_PM14G07610</name>
</gene>